<evidence type="ECO:0000313" key="4">
    <source>
        <dbReference type="EnsemblMetazoa" id="XP_028518705.1"/>
    </source>
</evidence>
<dbReference type="InterPro" id="IPR034753">
    <property type="entry name" value="hSac2"/>
</dbReference>
<dbReference type="InterPro" id="IPR040242">
    <property type="entry name" value="TPRG1-like"/>
</dbReference>
<dbReference type="Proteomes" id="UP000887567">
    <property type="component" value="Unplaced"/>
</dbReference>
<dbReference type="InterPro" id="IPR022158">
    <property type="entry name" value="Inositol_phosphatase"/>
</dbReference>
<dbReference type="GeneID" id="110251299"/>
<evidence type="ECO:0000259" key="3">
    <source>
        <dbReference type="PROSITE" id="PS51791"/>
    </source>
</evidence>
<feature type="region of interest" description="Disordered" evidence="2">
    <location>
        <begin position="1"/>
        <end position="47"/>
    </location>
</feature>
<feature type="compositionally biased region" description="Polar residues" evidence="2">
    <location>
        <begin position="30"/>
        <end position="45"/>
    </location>
</feature>
<organism evidence="4 5">
    <name type="scientific">Exaiptasia diaphana</name>
    <name type="common">Tropical sea anemone</name>
    <name type="synonym">Aiptasia pulchella</name>
    <dbReference type="NCBI Taxonomy" id="2652724"/>
    <lineage>
        <taxon>Eukaryota</taxon>
        <taxon>Metazoa</taxon>
        <taxon>Cnidaria</taxon>
        <taxon>Anthozoa</taxon>
        <taxon>Hexacorallia</taxon>
        <taxon>Actiniaria</taxon>
        <taxon>Aiptasiidae</taxon>
        <taxon>Exaiptasia</taxon>
    </lineage>
</organism>
<dbReference type="PANTHER" id="PTHR31108:SF1">
    <property type="entry name" value="HSAC2 DOMAIN-CONTAINING PROTEIN"/>
    <property type="match status" value="1"/>
</dbReference>
<dbReference type="GO" id="GO:0005737">
    <property type="term" value="C:cytoplasm"/>
    <property type="evidence" value="ECO:0007669"/>
    <property type="project" value="TreeGrafter"/>
</dbReference>
<keyword evidence="5" id="KW-1185">Reference proteome</keyword>
<feature type="domain" description="HSac2" evidence="3">
    <location>
        <begin position="87"/>
        <end position="249"/>
    </location>
</feature>
<evidence type="ECO:0000256" key="1">
    <source>
        <dbReference type="ARBA" id="ARBA00009163"/>
    </source>
</evidence>
<dbReference type="Pfam" id="PF12456">
    <property type="entry name" value="hSac2"/>
    <property type="match status" value="1"/>
</dbReference>
<reference evidence="4" key="1">
    <citation type="submission" date="2022-11" db="UniProtKB">
        <authorList>
            <consortium name="EnsemblMetazoa"/>
        </authorList>
    </citation>
    <scope>IDENTIFICATION</scope>
</reference>
<name>A0A913YT91_EXADI</name>
<evidence type="ECO:0000313" key="5">
    <source>
        <dbReference type="Proteomes" id="UP000887567"/>
    </source>
</evidence>
<sequence>MAEGVAKLDENDPSFRSEKPPEYQERTDMTSESLSEPDTTNSSVPNVEIRDQRFYNQHPPMAPVYSNEDVKQISENMKKEEAKKYFSLREGQFENAVDTDCKAFINPEEDGEVVSSYLLTEIDHWDHEKERIVIITEKKLILVKYNFIGLRVEDHRKIPLINCDKIQSGRFTYPKNTMMMITGYADHNPRVIQHGVRIHFQHSEPSLLQNWNPWSHEIPYISFTNHHSFDLKPNPPSHAQVKLFEKALIDEINMARSAVPNKEKLSRFEVVEEELPITVYLGLSAKVVNQSKLGFCKDRGNVFY</sequence>
<protein>
    <recommendedName>
        <fullName evidence="3">HSac2 domain-containing protein</fullName>
    </recommendedName>
</protein>
<dbReference type="KEGG" id="epa:110251299"/>
<dbReference type="AlphaFoldDB" id="A0A913YT91"/>
<dbReference type="PROSITE" id="PS51791">
    <property type="entry name" value="HSAC2"/>
    <property type="match status" value="1"/>
</dbReference>
<evidence type="ECO:0000256" key="2">
    <source>
        <dbReference type="SAM" id="MobiDB-lite"/>
    </source>
</evidence>
<dbReference type="PANTHER" id="PTHR31108">
    <property type="entry name" value="TUMOR PROTEIN P63-REGULATED GENE 1-LIKE PROTEIN"/>
    <property type="match status" value="1"/>
</dbReference>
<proteinExistence type="inferred from homology"/>
<dbReference type="EnsemblMetazoa" id="XM_028662904.1">
    <property type="protein sequence ID" value="XP_028518705.1"/>
    <property type="gene ID" value="LOC110251299"/>
</dbReference>
<feature type="compositionally biased region" description="Basic and acidic residues" evidence="2">
    <location>
        <begin position="1"/>
        <end position="29"/>
    </location>
</feature>
<dbReference type="OrthoDB" id="10012704at2759"/>
<comment type="similarity">
    <text evidence="1">Belongs to the TPRG1 family.</text>
</comment>
<dbReference type="RefSeq" id="XP_028518705.1">
    <property type="nucleotide sequence ID" value="XM_028662904.1"/>
</dbReference>
<accession>A0A913YT91</accession>